<dbReference type="EMBL" id="SRXU01000011">
    <property type="protein sequence ID" value="TGX37942.1"/>
    <property type="molecule type" value="Genomic_DNA"/>
</dbReference>
<protein>
    <recommendedName>
        <fullName evidence="3">Barstar (barnase inhibitor) domain-containing protein</fullName>
    </recommendedName>
</protein>
<gene>
    <name evidence="1" type="ORF">E5A74_19440</name>
</gene>
<dbReference type="RefSeq" id="WP_135987281.1">
    <property type="nucleotide sequence ID" value="NZ_JAASQM010000001.1"/>
</dbReference>
<organism evidence="1 2">
    <name type="scientific">Sphingomonas naasensis</name>
    <dbReference type="NCBI Taxonomy" id="1344951"/>
    <lineage>
        <taxon>Bacteria</taxon>
        <taxon>Pseudomonadati</taxon>
        <taxon>Pseudomonadota</taxon>
        <taxon>Alphaproteobacteria</taxon>
        <taxon>Sphingomonadales</taxon>
        <taxon>Sphingomonadaceae</taxon>
        <taxon>Sphingomonas</taxon>
    </lineage>
</organism>
<evidence type="ECO:0000313" key="2">
    <source>
        <dbReference type="Proteomes" id="UP000309848"/>
    </source>
</evidence>
<dbReference type="AlphaFoldDB" id="A0A4V3QVB2"/>
<evidence type="ECO:0000313" key="1">
    <source>
        <dbReference type="EMBL" id="TGX37942.1"/>
    </source>
</evidence>
<keyword evidence="2" id="KW-1185">Reference proteome</keyword>
<dbReference type="Proteomes" id="UP000309848">
    <property type="component" value="Unassembled WGS sequence"/>
</dbReference>
<proteinExistence type="predicted"/>
<reference evidence="1 2" key="1">
    <citation type="submission" date="2019-04" db="EMBL/GenBank/DDBJ databases">
        <title>Sphingomonas psychrotolerans sp. nov., isolated from soil in the Tianshan Mountains, Xinjiang, China.</title>
        <authorList>
            <person name="Luo Y."/>
            <person name="Sheng H."/>
        </authorList>
    </citation>
    <scope>NUCLEOTIDE SEQUENCE [LARGE SCALE GENOMIC DNA]</scope>
    <source>
        <strain evidence="1 2">KIS18-15</strain>
    </source>
</reference>
<evidence type="ECO:0008006" key="3">
    <source>
        <dbReference type="Google" id="ProtNLM"/>
    </source>
</evidence>
<accession>A0A4V3QVB2</accession>
<name>A0A4V3QVB2_9SPHN</name>
<comment type="caution">
    <text evidence="1">The sequence shown here is derived from an EMBL/GenBank/DDBJ whole genome shotgun (WGS) entry which is preliminary data.</text>
</comment>
<sequence length="68" mass="7593">MRTLTFDCGGIESEDAFWDALHGGPGWPDGVKRIFANAESLRHPIDGAFSHHLQEIARDQNLVPIEFC</sequence>
<dbReference type="OrthoDB" id="7575400at2"/>